<dbReference type="RefSeq" id="WP_160845196.1">
    <property type="nucleotide sequence ID" value="NZ_WVHT01000006.1"/>
</dbReference>
<dbReference type="AlphaFoldDB" id="A0A7K1YBN1"/>
<dbReference type="InterPro" id="IPR025408">
    <property type="entry name" value="DUF4134"/>
</dbReference>
<evidence type="ECO:0000256" key="1">
    <source>
        <dbReference type="SAM" id="Phobius"/>
    </source>
</evidence>
<name>A0A7K1YBN1_9SPHI</name>
<keyword evidence="1" id="KW-1133">Transmembrane helix</keyword>
<gene>
    <name evidence="3" type="ORF">GS399_13605</name>
</gene>
<feature type="transmembrane region" description="Helical" evidence="1">
    <location>
        <begin position="86"/>
        <end position="107"/>
    </location>
</feature>
<evidence type="ECO:0000313" key="4">
    <source>
        <dbReference type="Proteomes" id="UP000466586"/>
    </source>
</evidence>
<dbReference type="Proteomes" id="UP000466586">
    <property type="component" value="Unassembled WGS sequence"/>
</dbReference>
<keyword evidence="2" id="KW-0732">Signal</keyword>
<feature type="transmembrane region" description="Helical" evidence="1">
    <location>
        <begin position="44"/>
        <end position="65"/>
    </location>
</feature>
<keyword evidence="1" id="KW-0812">Transmembrane</keyword>
<evidence type="ECO:0000256" key="2">
    <source>
        <dbReference type="SAM" id="SignalP"/>
    </source>
</evidence>
<organism evidence="3 4">
    <name type="scientific">Hufsiella arboris</name>
    <dbReference type="NCBI Taxonomy" id="2695275"/>
    <lineage>
        <taxon>Bacteria</taxon>
        <taxon>Pseudomonadati</taxon>
        <taxon>Bacteroidota</taxon>
        <taxon>Sphingobacteriia</taxon>
        <taxon>Sphingobacteriales</taxon>
        <taxon>Sphingobacteriaceae</taxon>
        <taxon>Hufsiella</taxon>
    </lineage>
</organism>
<comment type="caution">
    <text evidence="3">The sequence shown here is derived from an EMBL/GenBank/DDBJ whole genome shotgun (WGS) entry which is preliminary data.</text>
</comment>
<dbReference type="EMBL" id="WVHT01000006">
    <property type="protein sequence ID" value="MXV52012.1"/>
    <property type="molecule type" value="Genomic_DNA"/>
</dbReference>
<feature type="signal peptide" evidence="2">
    <location>
        <begin position="1"/>
        <end position="25"/>
    </location>
</feature>
<proteinExistence type="predicted"/>
<sequence length="109" mass="12169">MRNQSLILKTASAVFFFAFTFKAYAQNPPGIDDFNQATQQLHSVYFSLSDLVLVIGALTGILGGLRVYTNWQIRGHRHHHPIDAQVIGWFGSCLFLILAGIFIKALYGI</sequence>
<accession>A0A7K1YBN1</accession>
<keyword evidence="1" id="KW-0472">Membrane</keyword>
<evidence type="ECO:0000313" key="3">
    <source>
        <dbReference type="EMBL" id="MXV52012.1"/>
    </source>
</evidence>
<reference evidence="3 4" key="1">
    <citation type="submission" date="2019-11" db="EMBL/GenBank/DDBJ databases">
        <title>Pedobacter sp. HMF7647 Genome sequencing and assembly.</title>
        <authorList>
            <person name="Kang H."/>
            <person name="Kim H."/>
            <person name="Joh K."/>
        </authorList>
    </citation>
    <scope>NUCLEOTIDE SEQUENCE [LARGE SCALE GENOMIC DNA]</scope>
    <source>
        <strain evidence="3 4">HMF7647</strain>
    </source>
</reference>
<protein>
    <submittedName>
        <fullName evidence="3">DUF4134 domain-containing protein</fullName>
    </submittedName>
</protein>
<keyword evidence="4" id="KW-1185">Reference proteome</keyword>
<feature type="chain" id="PRO_5029849554" evidence="2">
    <location>
        <begin position="26"/>
        <end position="109"/>
    </location>
</feature>
<dbReference type="Pfam" id="PF13572">
    <property type="entry name" value="DUF4134"/>
    <property type="match status" value="1"/>
</dbReference>